<name>A0A8S5VTX5_9CAUD</name>
<protein>
    <submittedName>
        <fullName evidence="1">Uncharacterized protein</fullName>
    </submittedName>
</protein>
<evidence type="ECO:0000313" key="1">
    <source>
        <dbReference type="EMBL" id="DAG97935.1"/>
    </source>
</evidence>
<accession>A0A8S5VTX5</accession>
<organism evidence="1">
    <name type="scientific">Ackermannviridae sp</name>
    <dbReference type="NCBI Taxonomy" id="2831612"/>
    <lineage>
        <taxon>Viruses</taxon>
        <taxon>Duplodnaviria</taxon>
        <taxon>Heunggongvirae</taxon>
        <taxon>Uroviricota</taxon>
        <taxon>Caudoviricetes</taxon>
        <taxon>Pantevenvirales</taxon>
        <taxon>Ackermannviridae</taxon>
    </lineage>
</organism>
<dbReference type="EMBL" id="BK035393">
    <property type="protein sequence ID" value="DAG97935.1"/>
    <property type="molecule type" value="Genomic_DNA"/>
</dbReference>
<reference evidence="1" key="1">
    <citation type="journal article" date="2021" name="Proc. Natl. Acad. Sci. U.S.A.">
        <title>A Catalog of Tens of Thousands of Viruses from Human Metagenomes Reveals Hidden Associations with Chronic Diseases.</title>
        <authorList>
            <person name="Tisza M.J."/>
            <person name="Buck C.B."/>
        </authorList>
    </citation>
    <scope>NUCLEOTIDE SEQUENCE</scope>
    <source>
        <strain evidence="1">CtASH1</strain>
    </source>
</reference>
<sequence length="227" mass="26131">MTTTVQDKLDKNVEFVCSSSNARFDKSKAVQNESLYHVTYTITCEDGHTIIFHANCFPNMFGMVINDLFSVNESSMIVETLESEDDYIEKIVSTLSDLMIYKKPENKDEDQDLDNGSVDEYDLVSDVVCATLNTTWEHKYGDDDVKGTSFDNFIFNINYDVMMTVTLEYWDKDRDNNDKIDILTFTARTMSGTYEKKIISTTMSEAMRESIDFINGADKWCYGRMTK</sequence>
<proteinExistence type="predicted"/>